<protein>
    <submittedName>
        <fullName evidence="2">Uncharacterized protein</fullName>
    </submittedName>
</protein>
<keyword evidence="1" id="KW-1185">Reference proteome</keyword>
<proteinExistence type="predicted"/>
<sequence length="123" mass="14035">MDSESMKREQARYHFRELDRLVCLRHVLLTAVTPLEWPEPTDASAVVANEQNLANGYTSKVRMSKGEYGSRACNETVVVHLRSYEMRQRRSLNAPCEEHMPDATIIADPWPTAWAFAVLSKLS</sequence>
<accession>A0A5S6QDJ2</accession>
<reference evidence="2" key="1">
    <citation type="submission" date="2019-12" db="UniProtKB">
        <authorList>
            <consortium name="WormBaseParasite"/>
        </authorList>
    </citation>
    <scope>IDENTIFICATION</scope>
</reference>
<dbReference type="AlphaFoldDB" id="A0A5S6QDJ2"/>
<name>A0A5S6QDJ2_TRIMR</name>
<evidence type="ECO:0000313" key="2">
    <source>
        <dbReference type="WBParaSite" id="TMUE_1000005145.1"/>
    </source>
</evidence>
<dbReference type="WBParaSite" id="TMUE_1000005145.1">
    <property type="protein sequence ID" value="TMUE_1000005145.1"/>
    <property type="gene ID" value="WBGene00285332"/>
</dbReference>
<evidence type="ECO:0000313" key="1">
    <source>
        <dbReference type="Proteomes" id="UP000046395"/>
    </source>
</evidence>
<organism evidence="1 2">
    <name type="scientific">Trichuris muris</name>
    <name type="common">Mouse whipworm</name>
    <dbReference type="NCBI Taxonomy" id="70415"/>
    <lineage>
        <taxon>Eukaryota</taxon>
        <taxon>Metazoa</taxon>
        <taxon>Ecdysozoa</taxon>
        <taxon>Nematoda</taxon>
        <taxon>Enoplea</taxon>
        <taxon>Dorylaimia</taxon>
        <taxon>Trichinellida</taxon>
        <taxon>Trichuridae</taxon>
        <taxon>Trichuris</taxon>
    </lineage>
</organism>
<dbReference type="Proteomes" id="UP000046395">
    <property type="component" value="Unassembled WGS sequence"/>
</dbReference>